<feature type="non-terminal residue" evidence="1">
    <location>
        <position position="167"/>
    </location>
</feature>
<keyword evidence="2" id="KW-1185">Reference proteome</keyword>
<gene>
    <name evidence="1" type="ORF">HID58_018813</name>
</gene>
<reference evidence="1 2" key="1">
    <citation type="submission" date="2021-05" db="EMBL/GenBank/DDBJ databases">
        <title>Genome Assembly of Synthetic Allotetraploid Brassica napus Reveals Homoeologous Exchanges between Subgenomes.</title>
        <authorList>
            <person name="Davis J.T."/>
        </authorList>
    </citation>
    <scope>NUCLEOTIDE SEQUENCE [LARGE SCALE GENOMIC DNA]</scope>
    <source>
        <strain evidence="2">cv. Da-Ae</strain>
        <tissue evidence="1">Seedling</tissue>
    </source>
</reference>
<evidence type="ECO:0000313" key="1">
    <source>
        <dbReference type="EMBL" id="KAH0926557.1"/>
    </source>
</evidence>
<comment type="caution">
    <text evidence="1">The sequence shown here is derived from an EMBL/GenBank/DDBJ whole genome shotgun (WGS) entry which is preliminary data.</text>
</comment>
<protein>
    <submittedName>
        <fullName evidence="1">Uncharacterized protein</fullName>
    </submittedName>
</protein>
<name>A0ABQ8DC57_BRANA</name>
<dbReference type="Proteomes" id="UP000824890">
    <property type="component" value="Unassembled WGS sequence"/>
</dbReference>
<feature type="non-terminal residue" evidence="1">
    <location>
        <position position="1"/>
    </location>
</feature>
<organism evidence="1 2">
    <name type="scientific">Brassica napus</name>
    <name type="common">Rape</name>
    <dbReference type="NCBI Taxonomy" id="3708"/>
    <lineage>
        <taxon>Eukaryota</taxon>
        <taxon>Viridiplantae</taxon>
        <taxon>Streptophyta</taxon>
        <taxon>Embryophyta</taxon>
        <taxon>Tracheophyta</taxon>
        <taxon>Spermatophyta</taxon>
        <taxon>Magnoliopsida</taxon>
        <taxon>eudicotyledons</taxon>
        <taxon>Gunneridae</taxon>
        <taxon>Pentapetalae</taxon>
        <taxon>rosids</taxon>
        <taxon>malvids</taxon>
        <taxon>Brassicales</taxon>
        <taxon>Brassicaceae</taxon>
        <taxon>Brassiceae</taxon>
        <taxon>Brassica</taxon>
    </lineage>
</organism>
<sequence length="167" mass="18465">GCQKKACPAGLARLNLWRGGFGLSGPYGTGLVRFRVQSGTALINRGTARFFPYEPHLETSSIPLLSSPENEKKERVKGDGAWTTTVRRNRAPTMAVPATVLPPSGDHIVLDLHQRSFFTCIGRLPTLLKIASDSAHDSLSYGRCNRFWIVKFCCLCLLINDCYYSCL</sequence>
<proteinExistence type="predicted"/>
<evidence type="ECO:0000313" key="2">
    <source>
        <dbReference type="Proteomes" id="UP000824890"/>
    </source>
</evidence>
<accession>A0ABQ8DC57</accession>
<dbReference type="EMBL" id="JAGKQM010000005">
    <property type="protein sequence ID" value="KAH0926557.1"/>
    <property type="molecule type" value="Genomic_DNA"/>
</dbReference>